<dbReference type="AlphaFoldDB" id="A0A8J6T5C4"/>
<name>A0A8J6T5C4_9DELT</name>
<evidence type="ECO:0000313" key="3">
    <source>
        <dbReference type="Proteomes" id="UP000650524"/>
    </source>
</evidence>
<dbReference type="Proteomes" id="UP000650524">
    <property type="component" value="Unassembled WGS sequence"/>
</dbReference>
<keyword evidence="1" id="KW-0472">Membrane</keyword>
<keyword evidence="1" id="KW-1133">Transmembrane helix</keyword>
<accession>A0A8J6T5C4</accession>
<evidence type="ECO:0000313" key="2">
    <source>
        <dbReference type="EMBL" id="MBC8178462.1"/>
    </source>
</evidence>
<comment type="caution">
    <text evidence="2">The sequence shown here is derived from an EMBL/GenBank/DDBJ whole genome shotgun (WGS) entry which is preliminary data.</text>
</comment>
<reference evidence="2 3" key="1">
    <citation type="submission" date="2020-08" db="EMBL/GenBank/DDBJ databases">
        <title>Bridging the membrane lipid divide: bacteria of the FCB group superphylum have the potential to synthesize archaeal ether lipids.</title>
        <authorList>
            <person name="Villanueva L."/>
            <person name="Von Meijenfeldt F.A.B."/>
            <person name="Westbye A.B."/>
            <person name="Yadav S."/>
            <person name="Hopmans E.C."/>
            <person name="Dutilh B.E."/>
            <person name="Sinninghe Damste J.S."/>
        </authorList>
    </citation>
    <scope>NUCLEOTIDE SEQUENCE [LARGE SCALE GENOMIC DNA]</scope>
    <source>
        <strain evidence="2">NIOZ-UU27</strain>
    </source>
</reference>
<dbReference type="EMBL" id="JACNJD010000283">
    <property type="protein sequence ID" value="MBC8178462.1"/>
    <property type="molecule type" value="Genomic_DNA"/>
</dbReference>
<evidence type="ECO:0000256" key="1">
    <source>
        <dbReference type="SAM" id="Phobius"/>
    </source>
</evidence>
<proteinExistence type="predicted"/>
<protein>
    <submittedName>
        <fullName evidence="2">Uncharacterized protein</fullName>
    </submittedName>
</protein>
<feature type="transmembrane region" description="Helical" evidence="1">
    <location>
        <begin position="21"/>
        <end position="40"/>
    </location>
</feature>
<keyword evidence="1" id="KW-0812">Transmembrane</keyword>
<organism evidence="2 3">
    <name type="scientific">Candidatus Desulfacyla euxinica</name>
    <dbReference type="NCBI Taxonomy" id="2841693"/>
    <lineage>
        <taxon>Bacteria</taxon>
        <taxon>Deltaproteobacteria</taxon>
        <taxon>Candidatus Desulfacyla</taxon>
    </lineage>
</organism>
<gene>
    <name evidence="2" type="ORF">H8E19_13735</name>
</gene>
<sequence>MNQFTEITLGLGKHFFKKQSVLIYVLLAFFSLQWCSVILAETPGDQRTISETVTIESKGDGGIIIAERRYAVIESTTILDISGNAISLCDLRVPSEALVEYRLRKDQDSVCVKIENKRLLEGATSLVIADDPG</sequence>